<reference evidence="1 2" key="1">
    <citation type="submission" date="2020-08" db="EMBL/GenBank/DDBJ databases">
        <title>Functional genomics of gut bacteria from endangered species of beetles.</title>
        <authorList>
            <person name="Carlos-Shanley C."/>
        </authorList>
    </citation>
    <scope>NUCLEOTIDE SEQUENCE [LARGE SCALE GENOMIC DNA]</scope>
    <source>
        <strain evidence="1 2">S00070</strain>
    </source>
</reference>
<sequence>MFKKYRKVFITIFLLGLLLFILKTIAPFFYSGAYPFSAIYEIEVKESLLKQKIKEFKEDNPSYNTPEQCELTDHTDQSYNNFFIIYFYYKKENKIVRIWVCSGNKNKSELGVVAINNGLDIGNWKRLNRDLDEDETQKELSLFENRILKQLGLPYKKE</sequence>
<dbReference type="RefSeq" id="WP_184133842.1">
    <property type="nucleotide sequence ID" value="NZ_JACHKT010000012.1"/>
</dbReference>
<organism evidence="1 2">
    <name type="scientific">Arcicella rosea</name>
    <dbReference type="NCBI Taxonomy" id="502909"/>
    <lineage>
        <taxon>Bacteria</taxon>
        <taxon>Pseudomonadati</taxon>
        <taxon>Bacteroidota</taxon>
        <taxon>Cytophagia</taxon>
        <taxon>Cytophagales</taxon>
        <taxon>Flectobacillaceae</taxon>
        <taxon>Arcicella</taxon>
    </lineage>
</organism>
<proteinExistence type="predicted"/>
<gene>
    <name evidence="1" type="ORF">HNP25_002048</name>
</gene>
<evidence type="ECO:0000313" key="2">
    <source>
        <dbReference type="Proteomes" id="UP000524404"/>
    </source>
</evidence>
<comment type="caution">
    <text evidence="1">The sequence shown here is derived from an EMBL/GenBank/DDBJ whole genome shotgun (WGS) entry which is preliminary data.</text>
</comment>
<dbReference type="Proteomes" id="UP000524404">
    <property type="component" value="Unassembled WGS sequence"/>
</dbReference>
<protein>
    <submittedName>
        <fullName evidence="1">Uncharacterized protein</fullName>
    </submittedName>
</protein>
<keyword evidence="2" id="KW-1185">Reference proteome</keyword>
<dbReference type="EMBL" id="JACHKT010000012">
    <property type="protein sequence ID" value="MBB6003392.1"/>
    <property type="molecule type" value="Genomic_DNA"/>
</dbReference>
<dbReference type="AlphaFoldDB" id="A0A841EIU0"/>
<evidence type="ECO:0000313" key="1">
    <source>
        <dbReference type="EMBL" id="MBB6003392.1"/>
    </source>
</evidence>
<name>A0A841EIU0_9BACT</name>
<accession>A0A841EIU0</accession>